<reference evidence="2 3" key="1">
    <citation type="submission" date="2019-06" db="EMBL/GenBank/DDBJ databases">
        <authorList>
            <person name="Meng X."/>
        </authorList>
    </citation>
    <scope>NUCLEOTIDE SEQUENCE [LARGE SCALE GENOMIC DNA]</scope>
    <source>
        <strain evidence="2 3">M625</strain>
    </source>
</reference>
<keyword evidence="1" id="KW-1133">Transmembrane helix</keyword>
<dbReference type="EMBL" id="VFWZ01000009">
    <property type="protein sequence ID" value="TPN82116.1"/>
    <property type="molecule type" value="Genomic_DNA"/>
</dbReference>
<dbReference type="Proteomes" id="UP000315540">
    <property type="component" value="Unassembled WGS sequence"/>
</dbReference>
<name>A0A504IUW3_9FLAO</name>
<evidence type="ECO:0000256" key="1">
    <source>
        <dbReference type="SAM" id="Phobius"/>
    </source>
</evidence>
<keyword evidence="1" id="KW-0812">Transmembrane</keyword>
<dbReference type="InterPro" id="IPR012505">
    <property type="entry name" value="YbbR"/>
</dbReference>
<dbReference type="Gene3D" id="2.170.120.40">
    <property type="entry name" value="YbbR-like domain"/>
    <property type="match status" value="1"/>
</dbReference>
<feature type="transmembrane region" description="Helical" evidence="1">
    <location>
        <begin position="16"/>
        <end position="33"/>
    </location>
</feature>
<protein>
    <submittedName>
        <fullName evidence="2">YbbR-like domain-containing protein</fullName>
    </submittedName>
</protein>
<dbReference type="AlphaFoldDB" id="A0A504IUW3"/>
<proteinExistence type="predicted"/>
<sequence>MSNTIASRFSLKRNNVKTFLFFLVFTSFLWIFIQFSKNYTQEVDITIKYINIPKDKIINSNSDHTIRMTLNGNGFRLMSHKWSSPTLELNAEDAVLKKQEKYFFYLDKESSVLKSKLDFKGKVLALQKDTLQLLLDQNSQKKIPVKVNQKIAYAIGYGSDKGVKISPDSVTVKGPSQIIDTIQYVYTEDLNLENLNIDHISKLKIKSENLPGTITIQPKQIKASVSVSKFTEGNQKVPVTIYNIPEGTDVKIFPKEISVVYRVGLDRYNEINARDFLIVADYAKISEKSSFLTLELKEKPEAIHDVRMQKKQVEFVVLK</sequence>
<dbReference type="Gene3D" id="2.170.120.30">
    <property type="match status" value="1"/>
</dbReference>
<comment type="caution">
    <text evidence="2">The sequence shown here is derived from an EMBL/GenBank/DDBJ whole genome shotgun (WGS) entry which is preliminary data.</text>
</comment>
<evidence type="ECO:0000313" key="2">
    <source>
        <dbReference type="EMBL" id="TPN82116.1"/>
    </source>
</evidence>
<dbReference type="PANTHER" id="PTHR37804:SF1">
    <property type="entry name" value="CDAA REGULATORY PROTEIN CDAR"/>
    <property type="match status" value="1"/>
</dbReference>
<keyword evidence="3" id="KW-1185">Reference proteome</keyword>
<dbReference type="PANTHER" id="PTHR37804">
    <property type="entry name" value="CDAA REGULATORY PROTEIN CDAR"/>
    <property type="match status" value="1"/>
</dbReference>
<evidence type="ECO:0000313" key="3">
    <source>
        <dbReference type="Proteomes" id="UP000315540"/>
    </source>
</evidence>
<organism evidence="2 3">
    <name type="scientific">Aquimarina algicola</name>
    <dbReference type="NCBI Taxonomy" id="2589995"/>
    <lineage>
        <taxon>Bacteria</taxon>
        <taxon>Pseudomonadati</taxon>
        <taxon>Bacteroidota</taxon>
        <taxon>Flavobacteriia</taxon>
        <taxon>Flavobacteriales</taxon>
        <taxon>Flavobacteriaceae</taxon>
        <taxon>Aquimarina</taxon>
    </lineage>
</organism>
<dbReference type="RefSeq" id="WP_140596855.1">
    <property type="nucleotide sequence ID" value="NZ_VFWZ01000009.1"/>
</dbReference>
<dbReference type="InterPro" id="IPR053154">
    <property type="entry name" value="c-di-AMP_regulator"/>
</dbReference>
<dbReference type="Pfam" id="PF07949">
    <property type="entry name" value="YbbR"/>
    <property type="match status" value="1"/>
</dbReference>
<gene>
    <name evidence="2" type="ORF">FHK87_22070</name>
</gene>
<accession>A0A504IUW3</accession>
<keyword evidence="1" id="KW-0472">Membrane</keyword>
<dbReference type="OrthoDB" id="1150187at2"/>